<gene>
    <name evidence="3" type="ORF">RFI_30360</name>
</gene>
<dbReference type="AlphaFoldDB" id="X6M099"/>
<reference evidence="3 4" key="1">
    <citation type="journal article" date="2013" name="Curr. Biol.">
        <title>The Genome of the Foraminiferan Reticulomyxa filosa.</title>
        <authorList>
            <person name="Glockner G."/>
            <person name="Hulsmann N."/>
            <person name="Schleicher M."/>
            <person name="Noegel A.A."/>
            <person name="Eichinger L."/>
            <person name="Gallinger C."/>
            <person name="Pawlowski J."/>
            <person name="Sierra R."/>
            <person name="Euteneuer U."/>
            <person name="Pillet L."/>
            <person name="Moustafa A."/>
            <person name="Platzer M."/>
            <person name="Groth M."/>
            <person name="Szafranski K."/>
            <person name="Schliwa M."/>
        </authorList>
    </citation>
    <scope>NUCLEOTIDE SEQUENCE [LARGE SCALE GENOMIC DNA]</scope>
</reference>
<comment type="caution">
    <text evidence="3">The sequence shown here is derived from an EMBL/GenBank/DDBJ whole genome shotgun (WGS) entry which is preliminary data.</text>
</comment>
<evidence type="ECO:0000313" key="4">
    <source>
        <dbReference type="Proteomes" id="UP000023152"/>
    </source>
</evidence>
<dbReference type="InterPro" id="IPR041507">
    <property type="entry name" value="UCH_C"/>
</dbReference>
<feature type="domain" description="UCH37-like C-terminal" evidence="2">
    <location>
        <begin position="1"/>
        <end position="27"/>
    </location>
</feature>
<dbReference type="Gene3D" id="1.20.58.860">
    <property type="match status" value="1"/>
</dbReference>
<organism evidence="3 4">
    <name type="scientific">Reticulomyxa filosa</name>
    <dbReference type="NCBI Taxonomy" id="46433"/>
    <lineage>
        <taxon>Eukaryota</taxon>
        <taxon>Sar</taxon>
        <taxon>Rhizaria</taxon>
        <taxon>Retaria</taxon>
        <taxon>Foraminifera</taxon>
        <taxon>Monothalamids</taxon>
        <taxon>Reticulomyxidae</taxon>
        <taxon>Reticulomyxa</taxon>
    </lineage>
</organism>
<protein>
    <recommendedName>
        <fullName evidence="2">UCH37-like C-terminal domain-containing protein</fullName>
    </recommendedName>
</protein>
<sequence>KENIRRRHNYFPFAFALLRVLAQKNALKSMTDRAQELKLKKLEEKKKKKEEEKKNEKKDEKTEKNRPDEDKKITENIPNQYFAIFRWGFPFNQDYKSPMLEMPFHFFLTLSLVKFLN</sequence>
<feature type="non-terminal residue" evidence="3">
    <location>
        <position position="1"/>
    </location>
</feature>
<accession>X6M099</accession>
<dbReference type="OrthoDB" id="1706644at2759"/>
<evidence type="ECO:0000256" key="1">
    <source>
        <dbReference type="SAM" id="MobiDB-lite"/>
    </source>
</evidence>
<evidence type="ECO:0000313" key="3">
    <source>
        <dbReference type="EMBL" id="ETO07031.1"/>
    </source>
</evidence>
<dbReference type="EMBL" id="ASPP01026576">
    <property type="protein sequence ID" value="ETO07031.1"/>
    <property type="molecule type" value="Genomic_DNA"/>
</dbReference>
<dbReference type="Proteomes" id="UP000023152">
    <property type="component" value="Unassembled WGS sequence"/>
</dbReference>
<proteinExistence type="predicted"/>
<name>X6M099_RETFI</name>
<dbReference type="Pfam" id="PF18031">
    <property type="entry name" value="UCH_C"/>
    <property type="match status" value="1"/>
</dbReference>
<feature type="region of interest" description="Disordered" evidence="1">
    <location>
        <begin position="38"/>
        <end position="72"/>
    </location>
</feature>
<keyword evidence="4" id="KW-1185">Reference proteome</keyword>
<evidence type="ECO:0000259" key="2">
    <source>
        <dbReference type="Pfam" id="PF18031"/>
    </source>
</evidence>